<evidence type="ECO:0000313" key="4">
    <source>
        <dbReference type="EMBL" id="KRH93752.1"/>
    </source>
</evidence>
<dbReference type="SUPFAM" id="SSF52058">
    <property type="entry name" value="L domain-like"/>
    <property type="match status" value="1"/>
</dbReference>
<dbReference type="InterPro" id="IPR001611">
    <property type="entry name" value="Leu-rich_rpt"/>
</dbReference>
<dbReference type="PANTHER" id="PTHR46652:SF3">
    <property type="entry name" value="LEUCINE-RICH REPEAT-CONTAINING PROTEIN 9"/>
    <property type="match status" value="1"/>
</dbReference>
<dbReference type="InterPro" id="IPR050836">
    <property type="entry name" value="SDS22/Internalin_LRR"/>
</dbReference>
<feature type="region of interest" description="Disordered" evidence="3">
    <location>
        <begin position="1"/>
        <end position="78"/>
    </location>
</feature>
<dbReference type="EMBL" id="LGUB01000228">
    <property type="protein sequence ID" value="KRH93752.1"/>
    <property type="molecule type" value="Genomic_DNA"/>
</dbReference>
<dbReference type="Gene3D" id="3.80.10.10">
    <property type="entry name" value="Ribonuclease Inhibitor"/>
    <property type="match status" value="3"/>
</dbReference>
<gene>
    <name evidence="4" type="ORF">M153_5940004863</name>
</gene>
<keyword evidence="5" id="KW-1185">Reference proteome</keyword>
<dbReference type="PANTHER" id="PTHR46652">
    <property type="entry name" value="LEUCINE-RICH REPEAT AND IQ DOMAIN-CONTAINING PROTEIN 1-RELATED"/>
    <property type="match status" value="1"/>
</dbReference>
<sequence length="329" mass="37807">MSKNKETNHEKKQQKVDEKRLHKQSENFDEKSSEKNLENETKKSTNVNSCHLPNGLKCEPPQDESSSPENHSIENSDDTGFHEYTAQQMKLDEIPDKILKIPDLRHLNLQRNHIRSMELLSVMKTLEKVDLADNLINEIFQIPNVKSLDLGYNLIKKIENLPESLQHLYLMANDITKIENLPSSLITVDLACNEIDKIENLNHLHNLEELYLGNNLIEHICQIGSEDELGSQIELSLKINQNKNDIITLNGLEKCHTLSLQGNKLKVVDCAYLPPNLQYLSLSENRELSVLKNLDCLENLIYLDIWRTELKIKKEGVEIIEDPVTCQMA</sequence>
<dbReference type="SMART" id="SM00365">
    <property type="entry name" value="LRR_SD22"/>
    <property type="match status" value="5"/>
</dbReference>
<dbReference type="SMART" id="SM00369">
    <property type="entry name" value="LRR_TYP"/>
    <property type="match status" value="3"/>
</dbReference>
<feature type="compositionally biased region" description="Basic and acidic residues" evidence="3">
    <location>
        <begin position="1"/>
        <end position="43"/>
    </location>
</feature>
<evidence type="ECO:0000256" key="2">
    <source>
        <dbReference type="ARBA" id="ARBA00022737"/>
    </source>
</evidence>
<proteinExistence type="predicted"/>
<dbReference type="AlphaFoldDB" id="A0A0R0LX61"/>
<reference evidence="4 5" key="1">
    <citation type="submission" date="2015-07" db="EMBL/GenBank/DDBJ databases">
        <title>The genome of Pseudoloma neurophilia, a relevant intracellular parasite of the zebrafish.</title>
        <authorList>
            <person name="Ndikumana S."/>
            <person name="Pelin A."/>
            <person name="Sanders J."/>
            <person name="Corradi N."/>
        </authorList>
    </citation>
    <scope>NUCLEOTIDE SEQUENCE [LARGE SCALE GENOMIC DNA]</scope>
    <source>
        <strain evidence="4 5">MK1</strain>
    </source>
</reference>
<comment type="caution">
    <text evidence="4">The sequence shown here is derived from an EMBL/GenBank/DDBJ whole genome shotgun (WGS) entry which is preliminary data.</text>
</comment>
<organism evidence="4 5">
    <name type="scientific">Pseudoloma neurophilia</name>
    <dbReference type="NCBI Taxonomy" id="146866"/>
    <lineage>
        <taxon>Eukaryota</taxon>
        <taxon>Fungi</taxon>
        <taxon>Fungi incertae sedis</taxon>
        <taxon>Microsporidia</taxon>
        <taxon>Pseudoloma</taxon>
    </lineage>
</organism>
<dbReference type="PROSITE" id="PS51450">
    <property type="entry name" value="LRR"/>
    <property type="match status" value="5"/>
</dbReference>
<dbReference type="VEuPathDB" id="MicrosporidiaDB:M153_5940004863"/>
<evidence type="ECO:0000256" key="1">
    <source>
        <dbReference type="ARBA" id="ARBA00022614"/>
    </source>
</evidence>
<evidence type="ECO:0000256" key="3">
    <source>
        <dbReference type="SAM" id="MobiDB-lite"/>
    </source>
</evidence>
<accession>A0A0R0LX61</accession>
<keyword evidence="1" id="KW-0433">Leucine-rich repeat</keyword>
<name>A0A0R0LX61_9MICR</name>
<dbReference type="Proteomes" id="UP000051530">
    <property type="component" value="Unassembled WGS sequence"/>
</dbReference>
<evidence type="ECO:0000313" key="5">
    <source>
        <dbReference type="Proteomes" id="UP000051530"/>
    </source>
</evidence>
<dbReference type="InterPro" id="IPR032675">
    <property type="entry name" value="LRR_dom_sf"/>
</dbReference>
<keyword evidence="2" id="KW-0677">Repeat</keyword>
<dbReference type="OrthoDB" id="266138at2759"/>
<dbReference type="InterPro" id="IPR003591">
    <property type="entry name" value="Leu-rich_rpt_typical-subtyp"/>
</dbReference>
<protein>
    <submittedName>
        <fullName evidence="4">Protein phosphatase 1, regulatory subunit</fullName>
    </submittedName>
</protein>